<dbReference type="EMBL" id="JAMPKK010000029">
    <property type="protein sequence ID" value="MEP0865631.1"/>
    <property type="molecule type" value="Genomic_DNA"/>
</dbReference>
<comment type="caution">
    <text evidence="1">The sequence shown here is derived from an EMBL/GenBank/DDBJ whole genome shotgun (WGS) entry which is preliminary data.</text>
</comment>
<organism evidence="1 2">
    <name type="scientific">Funiculus sociatus GB2-A5</name>
    <dbReference type="NCBI Taxonomy" id="2933946"/>
    <lineage>
        <taxon>Bacteria</taxon>
        <taxon>Bacillati</taxon>
        <taxon>Cyanobacteriota</taxon>
        <taxon>Cyanophyceae</taxon>
        <taxon>Coleofasciculales</taxon>
        <taxon>Coleofasciculaceae</taxon>
        <taxon>Funiculus</taxon>
    </lineage>
</organism>
<evidence type="ECO:0008006" key="3">
    <source>
        <dbReference type="Google" id="ProtNLM"/>
    </source>
</evidence>
<gene>
    <name evidence="1" type="ORF">NDI37_14260</name>
</gene>
<evidence type="ECO:0000313" key="1">
    <source>
        <dbReference type="EMBL" id="MEP0865631.1"/>
    </source>
</evidence>
<sequence>MKASKVILGIILTVNILGIGARQLEIQKAQAAAAFEELQNREEYLTLVFPKLIREVQVRLNLVNVPGNIKSDLKEYDPRYRRIIEAAGQEADENLAEYPREIGFSHMFWAEKKRILNQKYGINWKTPPEMNPEVIFD</sequence>
<accession>A0ABV0JQA1</accession>
<protein>
    <recommendedName>
        <fullName evidence="3">Sperm-lysin</fullName>
    </recommendedName>
</protein>
<dbReference type="RefSeq" id="WP_190420121.1">
    <property type="nucleotide sequence ID" value="NZ_JAMPKK010000029.1"/>
</dbReference>
<dbReference type="Proteomes" id="UP001442494">
    <property type="component" value="Unassembled WGS sequence"/>
</dbReference>
<reference evidence="1 2" key="1">
    <citation type="submission" date="2022-04" db="EMBL/GenBank/DDBJ databases">
        <title>Positive selection, recombination, and allopatry shape intraspecific diversity of widespread and dominant cyanobacteria.</title>
        <authorList>
            <person name="Wei J."/>
            <person name="Shu W."/>
            <person name="Hu C."/>
        </authorList>
    </citation>
    <scope>NUCLEOTIDE SEQUENCE [LARGE SCALE GENOMIC DNA]</scope>
    <source>
        <strain evidence="1 2">GB2-A5</strain>
    </source>
</reference>
<name>A0ABV0JQA1_9CYAN</name>
<evidence type="ECO:0000313" key="2">
    <source>
        <dbReference type="Proteomes" id="UP001442494"/>
    </source>
</evidence>
<keyword evidence="2" id="KW-1185">Reference proteome</keyword>
<proteinExistence type="predicted"/>